<evidence type="ECO:0000313" key="9">
    <source>
        <dbReference type="Proteomes" id="UP000007303"/>
    </source>
</evidence>
<dbReference type="PANTHER" id="PTHR12992">
    <property type="entry name" value="NUDIX HYDROLASE"/>
    <property type="match status" value="1"/>
</dbReference>
<dbReference type="InterPro" id="IPR015797">
    <property type="entry name" value="NUDIX_hydrolase-like_dom_sf"/>
</dbReference>
<proteinExistence type="predicted"/>
<evidence type="ECO:0000313" key="8">
    <source>
        <dbReference type="Ensembl" id="ENSTNIP00000017364.1"/>
    </source>
</evidence>
<evidence type="ECO:0000259" key="7">
    <source>
        <dbReference type="PROSITE" id="PS51462"/>
    </source>
</evidence>
<dbReference type="PROSITE" id="PS51462">
    <property type="entry name" value="NUDIX"/>
    <property type="match status" value="1"/>
</dbReference>
<dbReference type="STRING" id="99883.ENSTNIP00000017364"/>
<dbReference type="GeneTree" id="ENSGT00940000162775"/>
<feature type="domain" description="Nudix hydrolase" evidence="7">
    <location>
        <begin position="207"/>
        <end position="350"/>
    </location>
</feature>
<evidence type="ECO:0000256" key="2">
    <source>
        <dbReference type="ARBA" id="ARBA00001946"/>
    </source>
</evidence>
<dbReference type="PANTHER" id="PTHR12992:SF11">
    <property type="entry name" value="MITOCHONDRIAL COENZYME A DIPHOSPHATASE NUDT8"/>
    <property type="match status" value="1"/>
</dbReference>
<dbReference type="CDD" id="cd03426">
    <property type="entry name" value="NUDIX_CoAse_Nudt7"/>
    <property type="match status" value="1"/>
</dbReference>
<reference evidence="8" key="3">
    <citation type="submission" date="2025-09" db="UniProtKB">
        <authorList>
            <consortium name="Ensembl"/>
        </authorList>
    </citation>
    <scope>IDENTIFICATION</scope>
</reference>
<reference evidence="8" key="2">
    <citation type="submission" date="2025-08" db="UniProtKB">
        <authorList>
            <consortium name="Ensembl"/>
        </authorList>
    </citation>
    <scope>IDENTIFICATION</scope>
</reference>
<dbReference type="OMA" id="VATECVW"/>
<evidence type="ECO:0000256" key="3">
    <source>
        <dbReference type="ARBA" id="ARBA00022723"/>
    </source>
</evidence>
<dbReference type="InterPro" id="IPR000086">
    <property type="entry name" value="NUDIX_hydrolase_dom"/>
</dbReference>
<dbReference type="Gene3D" id="3.90.79.10">
    <property type="entry name" value="Nucleoside Triphosphate Pyrophosphohydrolase"/>
    <property type="match status" value="1"/>
</dbReference>
<evidence type="ECO:0000256" key="6">
    <source>
        <dbReference type="ARBA" id="ARBA00023211"/>
    </source>
</evidence>
<keyword evidence="5" id="KW-0460">Magnesium</keyword>
<name>H3DA23_TETNG</name>
<dbReference type="HOGENOM" id="CLU_731516_0_0_1"/>
<accession>H3DA23</accession>
<evidence type="ECO:0000256" key="5">
    <source>
        <dbReference type="ARBA" id="ARBA00022842"/>
    </source>
</evidence>
<comment type="cofactor">
    <cofactor evidence="1">
        <name>Mn(2+)</name>
        <dbReference type="ChEBI" id="CHEBI:29035"/>
    </cofactor>
</comment>
<dbReference type="GO" id="GO:0046872">
    <property type="term" value="F:metal ion binding"/>
    <property type="evidence" value="ECO:0007669"/>
    <property type="project" value="UniProtKB-KW"/>
</dbReference>
<dbReference type="GO" id="GO:0010945">
    <property type="term" value="F:coenzyme A diphosphatase activity"/>
    <property type="evidence" value="ECO:0007669"/>
    <property type="project" value="InterPro"/>
</dbReference>
<dbReference type="AlphaFoldDB" id="H3DA23"/>
<dbReference type="Ensembl" id="ENSTNIT00000017582.1">
    <property type="protein sequence ID" value="ENSTNIP00000017364.1"/>
    <property type="gene ID" value="ENSTNIG00000014347.1"/>
</dbReference>
<comment type="cofactor">
    <cofactor evidence="2">
        <name>Mg(2+)</name>
        <dbReference type="ChEBI" id="CHEBI:18420"/>
    </cofactor>
</comment>
<dbReference type="Pfam" id="PF00293">
    <property type="entry name" value="NUDIX"/>
    <property type="match status" value="1"/>
</dbReference>
<evidence type="ECO:0000256" key="1">
    <source>
        <dbReference type="ARBA" id="ARBA00001936"/>
    </source>
</evidence>
<protein>
    <submittedName>
        <fullName evidence="8">Nudix hydrolase 8</fullName>
    </submittedName>
</protein>
<sequence>MLRAPQMLTCSCSPRQLLLLKEFHPVASSEPICSAWQDGRALKDWSYDKSHGSQERTSLSAENLSFPTCKPSLNSDCVRQSLEAVKILDYFINGTCFPSRRRLWDTRPTSLSLTTKTGSNFQRPHFVRDFSLSAQQPWMFDHSRGKSWVSLHLTRAASQAEPHVTGTWRDCLSPENENRCRQRLVSNLKFYEENKGRKWMSSRKNQAKWASVLVALCSVEGEPAFLFTLRSSKLKGRHKGDVSFAGGKNDPADRDVVATALREAKEELGITVATECVWGTLKPLKDASAMIIAPVLANLGPLEDLSFRPNPAEVEEIFTLSLSHVCNPQNRGYTHFRTGEKYGYTLPVFRNGKHPVWGLTAMALDHTLKLIIPQSPLQ</sequence>
<dbReference type="Proteomes" id="UP000007303">
    <property type="component" value="Unassembled WGS sequence"/>
</dbReference>
<keyword evidence="3" id="KW-0479">Metal-binding</keyword>
<keyword evidence="6" id="KW-0464">Manganese</keyword>
<dbReference type="SUPFAM" id="SSF55811">
    <property type="entry name" value="Nudix"/>
    <property type="match status" value="1"/>
</dbReference>
<organism evidence="8 9">
    <name type="scientific">Tetraodon nigroviridis</name>
    <name type="common">Spotted green pufferfish</name>
    <name type="synonym">Chelonodon nigroviridis</name>
    <dbReference type="NCBI Taxonomy" id="99883"/>
    <lineage>
        <taxon>Eukaryota</taxon>
        <taxon>Metazoa</taxon>
        <taxon>Chordata</taxon>
        <taxon>Craniata</taxon>
        <taxon>Vertebrata</taxon>
        <taxon>Euteleostomi</taxon>
        <taxon>Actinopterygii</taxon>
        <taxon>Neopterygii</taxon>
        <taxon>Teleostei</taxon>
        <taxon>Neoteleostei</taxon>
        <taxon>Acanthomorphata</taxon>
        <taxon>Eupercaria</taxon>
        <taxon>Tetraodontiformes</taxon>
        <taxon>Tetradontoidea</taxon>
        <taxon>Tetraodontidae</taxon>
        <taxon>Tetraodon</taxon>
    </lineage>
</organism>
<dbReference type="InterPro" id="IPR045121">
    <property type="entry name" value="CoAse"/>
</dbReference>
<evidence type="ECO:0000256" key="4">
    <source>
        <dbReference type="ARBA" id="ARBA00022801"/>
    </source>
</evidence>
<dbReference type="InParanoid" id="H3DA23"/>
<keyword evidence="4" id="KW-0378">Hydrolase</keyword>
<reference evidence="9" key="1">
    <citation type="journal article" date="2004" name="Nature">
        <title>Genome duplication in the teleost fish Tetraodon nigroviridis reveals the early vertebrate proto-karyotype.</title>
        <authorList>
            <person name="Jaillon O."/>
            <person name="Aury J.-M."/>
            <person name="Brunet F."/>
            <person name="Petit J.-L."/>
            <person name="Stange-Thomann N."/>
            <person name="Mauceli E."/>
            <person name="Bouneau L."/>
            <person name="Fischer C."/>
            <person name="Ozouf-Costaz C."/>
            <person name="Bernot A."/>
            <person name="Nicaud S."/>
            <person name="Jaffe D."/>
            <person name="Fisher S."/>
            <person name="Lutfalla G."/>
            <person name="Dossat C."/>
            <person name="Segurens B."/>
            <person name="Dasilva C."/>
            <person name="Salanoubat M."/>
            <person name="Levy M."/>
            <person name="Boudet N."/>
            <person name="Castellano S."/>
            <person name="Anthouard V."/>
            <person name="Jubin C."/>
            <person name="Castelli V."/>
            <person name="Katinka M."/>
            <person name="Vacherie B."/>
            <person name="Biemont C."/>
            <person name="Skalli Z."/>
            <person name="Cattolico L."/>
            <person name="Poulain J."/>
            <person name="De Berardinis V."/>
            <person name="Cruaud C."/>
            <person name="Duprat S."/>
            <person name="Brottier P."/>
            <person name="Coutanceau J.-P."/>
            <person name="Gouzy J."/>
            <person name="Parra G."/>
            <person name="Lardier G."/>
            <person name="Chapple C."/>
            <person name="McKernan K.J."/>
            <person name="McEwan P."/>
            <person name="Bosak S."/>
            <person name="Kellis M."/>
            <person name="Volff J.-N."/>
            <person name="Guigo R."/>
            <person name="Zody M.C."/>
            <person name="Mesirov J."/>
            <person name="Lindblad-Toh K."/>
            <person name="Birren B."/>
            <person name="Nusbaum C."/>
            <person name="Kahn D."/>
            <person name="Robinson-Rechavi M."/>
            <person name="Laudet V."/>
            <person name="Schachter V."/>
            <person name="Quetier F."/>
            <person name="Saurin W."/>
            <person name="Scarpelli C."/>
            <person name="Wincker P."/>
            <person name="Lander E.S."/>
            <person name="Weissenbach J."/>
            <person name="Roest Crollius H."/>
        </authorList>
    </citation>
    <scope>NUCLEOTIDE SEQUENCE [LARGE SCALE GENOMIC DNA]</scope>
</reference>
<keyword evidence="9" id="KW-1185">Reference proteome</keyword>